<evidence type="ECO:0000313" key="2">
    <source>
        <dbReference type="EMBL" id="KAA0158703.1"/>
    </source>
</evidence>
<dbReference type="Proteomes" id="UP000324907">
    <property type="component" value="Unassembled WGS sequence"/>
</dbReference>
<dbReference type="Proteomes" id="UP000322899">
    <property type="component" value="Unassembled WGS sequence"/>
</dbReference>
<dbReference type="EMBL" id="VLTN01000046">
    <property type="protein sequence ID" value="KAA0149094.1"/>
    <property type="molecule type" value="Genomic_DNA"/>
</dbReference>
<proteinExistence type="predicted"/>
<dbReference type="EMBL" id="VLTM01000063">
    <property type="protein sequence ID" value="KAA0158703.1"/>
    <property type="molecule type" value="Genomic_DNA"/>
</dbReference>
<dbReference type="Proteomes" id="UP000325113">
    <property type="component" value="Unassembled WGS sequence"/>
</dbReference>
<dbReference type="AlphaFoldDB" id="A0A5A8E827"/>
<evidence type="ECO:0000313" key="4">
    <source>
        <dbReference type="EMBL" id="KAA0173983.1"/>
    </source>
</evidence>
<organism evidence="4 5">
    <name type="scientific">Cafeteria roenbergensis</name>
    <name type="common">Marine flagellate</name>
    <dbReference type="NCBI Taxonomy" id="33653"/>
    <lineage>
        <taxon>Eukaryota</taxon>
        <taxon>Sar</taxon>
        <taxon>Stramenopiles</taxon>
        <taxon>Bigyra</taxon>
        <taxon>Opalozoa</taxon>
        <taxon>Bicosoecida</taxon>
        <taxon>Cafeteriaceae</taxon>
        <taxon>Cafeteria</taxon>
    </lineage>
</organism>
<evidence type="ECO:0000313" key="3">
    <source>
        <dbReference type="EMBL" id="KAA0163041.1"/>
    </source>
</evidence>
<evidence type="ECO:0000313" key="7">
    <source>
        <dbReference type="Proteomes" id="UP000324907"/>
    </source>
</evidence>
<name>A0A5A8E827_CAFRO</name>
<dbReference type="Proteomes" id="UP000323011">
    <property type="component" value="Unassembled WGS sequence"/>
</dbReference>
<protein>
    <submittedName>
        <fullName evidence="4">Uncharacterized protein</fullName>
    </submittedName>
</protein>
<keyword evidence="6" id="KW-1185">Reference proteome</keyword>
<reference evidence="5 6" key="1">
    <citation type="submission" date="2019-07" db="EMBL/GenBank/DDBJ databases">
        <title>Genomes of Cafeteria roenbergensis.</title>
        <authorList>
            <person name="Fischer M.G."/>
            <person name="Hackl T."/>
            <person name="Roman M."/>
        </authorList>
    </citation>
    <scope>NUCLEOTIDE SEQUENCE [LARGE SCALE GENOMIC DNA]</scope>
    <source>
        <strain evidence="1 6">BVI</strain>
        <strain evidence="2 8">Cflag</strain>
        <strain evidence="4 5">E4-10P</strain>
        <strain evidence="3 7">RCC970-E3</strain>
    </source>
</reference>
<evidence type="ECO:0000313" key="6">
    <source>
        <dbReference type="Proteomes" id="UP000323011"/>
    </source>
</evidence>
<dbReference type="EMBL" id="VLTO01000027">
    <property type="protein sequence ID" value="KAA0173983.1"/>
    <property type="molecule type" value="Genomic_DNA"/>
</dbReference>
<dbReference type="EMBL" id="VLTL01000072">
    <property type="protein sequence ID" value="KAA0163041.1"/>
    <property type="molecule type" value="Genomic_DNA"/>
</dbReference>
<sequence length="104" mass="11766">MAADSTFHLREKLLSHAHELPSAYCLRRFVDVQFLKMDLLNPKSVVARKLSKREQDMVLQERIAMFKSCVVNPGKPSEASFLYNPKEAASMTGGTVERQRAVRG</sequence>
<gene>
    <name evidence="4" type="ORF">FNF27_04544</name>
    <name evidence="3" type="ORF">FNF28_04431</name>
    <name evidence="1" type="ORF">FNF29_06182</name>
    <name evidence="2" type="ORF">FNF31_05229</name>
</gene>
<dbReference type="OrthoDB" id="10272333at2759"/>
<accession>A0A5A8E827</accession>
<evidence type="ECO:0000313" key="1">
    <source>
        <dbReference type="EMBL" id="KAA0149094.1"/>
    </source>
</evidence>
<evidence type="ECO:0000313" key="5">
    <source>
        <dbReference type="Proteomes" id="UP000322899"/>
    </source>
</evidence>
<evidence type="ECO:0000313" key="8">
    <source>
        <dbReference type="Proteomes" id="UP000325113"/>
    </source>
</evidence>
<comment type="caution">
    <text evidence="4">The sequence shown here is derived from an EMBL/GenBank/DDBJ whole genome shotgun (WGS) entry which is preliminary data.</text>
</comment>